<dbReference type="GO" id="GO:0030686">
    <property type="term" value="C:90S preribosome"/>
    <property type="evidence" value="ECO:0007669"/>
    <property type="project" value="TreeGrafter"/>
</dbReference>
<comment type="caution">
    <text evidence="5">The sequence shown here is derived from an EMBL/GenBank/DDBJ whole genome shotgun (WGS) entry which is preliminary data.</text>
</comment>
<proteinExistence type="inferred from homology"/>
<dbReference type="GO" id="GO:0032040">
    <property type="term" value="C:small-subunit processome"/>
    <property type="evidence" value="ECO:0007669"/>
    <property type="project" value="TreeGrafter"/>
</dbReference>
<dbReference type="Pfam" id="PF01251">
    <property type="entry name" value="Ribosomal_S7e"/>
    <property type="match status" value="1"/>
</dbReference>
<dbReference type="PANTHER" id="PTHR11278">
    <property type="entry name" value="40S RIBOSOMAL PROTEIN S7"/>
    <property type="match status" value="1"/>
</dbReference>
<dbReference type="GO" id="GO:0003735">
    <property type="term" value="F:structural constituent of ribosome"/>
    <property type="evidence" value="ECO:0007669"/>
    <property type="project" value="InterPro"/>
</dbReference>
<dbReference type="GO" id="GO:0022627">
    <property type="term" value="C:cytosolic small ribosomal subunit"/>
    <property type="evidence" value="ECO:0007669"/>
    <property type="project" value="TreeGrafter"/>
</dbReference>
<name>A0A8K0AHP7_ANDGO</name>
<dbReference type="GO" id="GO:0042274">
    <property type="term" value="P:ribosomal small subunit biogenesis"/>
    <property type="evidence" value="ECO:0007669"/>
    <property type="project" value="TreeGrafter"/>
</dbReference>
<organism evidence="5 6">
    <name type="scientific">Andalucia godoyi</name>
    <name type="common">Flagellate</name>
    <dbReference type="NCBI Taxonomy" id="505711"/>
    <lineage>
        <taxon>Eukaryota</taxon>
        <taxon>Discoba</taxon>
        <taxon>Jakobida</taxon>
        <taxon>Andalucina</taxon>
        <taxon>Andaluciidae</taxon>
        <taxon>Andalucia</taxon>
    </lineage>
</organism>
<gene>
    <name evidence="5" type="ORF">ANDGO_05058</name>
</gene>
<keyword evidence="3 4" id="KW-0687">Ribonucleoprotein</keyword>
<sequence>MAAAAPLKGYGKISKGENGTLTSLESNVAKALFDLEVNAAEAELRADLHELTFVTARKIPVSSSKTVLVVMVPFRQLKTYRKVHARLVRELEKKFSTQVLVVPQRKIQGVPSSITTRRPRHRTLTAVHENWLEDVCFPAEVVGKRTRVSVNGGKSIKVFLDSREKLNVENRLDAFSSVYRHLTGRNVEYTFQS</sequence>
<evidence type="ECO:0000256" key="2">
    <source>
        <dbReference type="ARBA" id="ARBA00022980"/>
    </source>
</evidence>
<dbReference type="Proteomes" id="UP000799049">
    <property type="component" value="Unassembled WGS sequence"/>
</dbReference>
<evidence type="ECO:0000313" key="6">
    <source>
        <dbReference type="Proteomes" id="UP000799049"/>
    </source>
</evidence>
<accession>A0A8K0AHP7</accession>
<dbReference type="GO" id="GO:0006412">
    <property type="term" value="P:translation"/>
    <property type="evidence" value="ECO:0007669"/>
    <property type="project" value="InterPro"/>
</dbReference>
<reference evidence="5" key="1">
    <citation type="submission" date="2019-09" db="EMBL/GenBank/DDBJ databases">
        <title>The Mitochondrial Proteome of the Jakobid, Andalucia godoyi, a Protist With the Most Gene-Rich and Bacteria-Like Mitochondrial Genome.</title>
        <authorList>
            <person name="Gray M.W."/>
            <person name="Burger G."/>
            <person name="Derelle R."/>
            <person name="Klimes V."/>
            <person name="Leger M."/>
            <person name="Sarrasin M."/>
            <person name="Vlcek C."/>
            <person name="Roger A.J."/>
            <person name="Elias M."/>
            <person name="Lang B.F."/>
        </authorList>
    </citation>
    <scope>NUCLEOTIDE SEQUENCE</scope>
    <source>
        <strain evidence="5">And28</strain>
    </source>
</reference>
<evidence type="ECO:0000256" key="1">
    <source>
        <dbReference type="ARBA" id="ARBA00007820"/>
    </source>
</evidence>
<dbReference type="InterPro" id="IPR000554">
    <property type="entry name" value="Ribosomal_eS7"/>
</dbReference>
<keyword evidence="6" id="KW-1185">Reference proteome</keyword>
<keyword evidence="2 4" id="KW-0689">Ribosomal protein</keyword>
<dbReference type="AlphaFoldDB" id="A0A8K0AHP7"/>
<dbReference type="EMBL" id="VRVR01000040">
    <property type="protein sequence ID" value="KAF0852393.1"/>
    <property type="molecule type" value="Genomic_DNA"/>
</dbReference>
<comment type="similarity">
    <text evidence="1 4">Belongs to the eukaryotic ribosomal protein eS7 family.</text>
</comment>
<dbReference type="PANTHER" id="PTHR11278:SF0">
    <property type="entry name" value="SMALL RIBOSOMAL SUBUNIT PROTEIN ES7"/>
    <property type="match status" value="1"/>
</dbReference>
<evidence type="ECO:0000256" key="4">
    <source>
        <dbReference type="RuleBase" id="RU364105"/>
    </source>
</evidence>
<dbReference type="GO" id="GO:0006364">
    <property type="term" value="P:rRNA processing"/>
    <property type="evidence" value="ECO:0007669"/>
    <property type="project" value="TreeGrafter"/>
</dbReference>
<evidence type="ECO:0000313" key="5">
    <source>
        <dbReference type="EMBL" id="KAF0852393.1"/>
    </source>
</evidence>
<dbReference type="OrthoDB" id="1724687at2759"/>
<protein>
    <recommendedName>
        <fullName evidence="4">40S ribosomal protein S7</fullName>
    </recommendedName>
</protein>
<evidence type="ECO:0000256" key="3">
    <source>
        <dbReference type="ARBA" id="ARBA00023274"/>
    </source>
</evidence>